<reference evidence="1 2" key="1">
    <citation type="submission" date="2017-04" db="EMBL/GenBank/DDBJ databases">
        <title>Compelte genome sequence of WV33.</title>
        <authorList>
            <person name="Lee P.C."/>
        </authorList>
    </citation>
    <scope>NUCLEOTIDE SEQUENCE [LARGE SCALE GENOMIC DNA]</scope>
    <source>
        <strain evidence="1 2">WV33</strain>
    </source>
</reference>
<protein>
    <submittedName>
        <fullName evidence="1">Uncharacterized protein</fullName>
    </submittedName>
</protein>
<sequence length="385" mass="44831">MHTTKDIKKMIISHFDDNDKLFYLRSKDGDQDLFTLTCNIKMQGTVNHTLRSVNKDLPTETYSVYRFTNPYLNAENDLFKINYAGKSIGLIIPNSALEDNVEKYDEDFDEYIQAYKFYCSKHIIEHFDFSKLPENETLNLSDLLDLNSIYAIICNSLIKEDDFTIENCLPSLAIKGYYLFPENIIPNVLSFVDVQNDDLDSLIQAKYLKTRDEKSIHINKSSSVIEHIPLLKLLYRKLLVENSNPLFRFLVLYQVIEFLLEEKVREGIDAICDMKEGLNNFDFFQKMYEVNNTRSIINSLFDKVNFDDKNEITNALKDFILQTSPEYSKQATGDCLYDIRNLLFHDFKRIIEVDKGAVIGLIMQCEILIHHLINSIQISKPEIIV</sequence>
<evidence type="ECO:0000313" key="1">
    <source>
        <dbReference type="EMBL" id="AWG20747.1"/>
    </source>
</evidence>
<keyword evidence="2" id="KW-1185">Reference proteome</keyword>
<organism evidence="1 2">
    <name type="scientific">Flavobacterium faecale</name>
    <dbReference type="NCBI Taxonomy" id="1355330"/>
    <lineage>
        <taxon>Bacteria</taxon>
        <taxon>Pseudomonadati</taxon>
        <taxon>Bacteroidota</taxon>
        <taxon>Flavobacteriia</taxon>
        <taxon>Flavobacteriales</taxon>
        <taxon>Flavobacteriaceae</taxon>
        <taxon>Flavobacterium</taxon>
    </lineage>
</organism>
<evidence type="ECO:0000313" key="2">
    <source>
        <dbReference type="Proteomes" id="UP000244527"/>
    </source>
</evidence>
<gene>
    <name evidence="1" type="ORF">FFWV33_03920</name>
</gene>
<dbReference type="RefSeq" id="WP_108739704.1">
    <property type="nucleotide sequence ID" value="NZ_CP020918.1"/>
</dbReference>
<name>A0A2S1LAI9_9FLAO</name>
<accession>A0A2S1LAI9</accession>
<proteinExistence type="predicted"/>
<dbReference type="OrthoDB" id="1442865at2"/>
<dbReference type="KEGG" id="ffa:FFWV33_03920"/>
<dbReference type="AlphaFoldDB" id="A0A2S1LAI9"/>
<dbReference type="EMBL" id="CP020918">
    <property type="protein sequence ID" value="AWG20747.1"/>
    <property type="molecule type" value="Genomic_DNA"/>
</dbReference>
<dbReference type="Proteomes" id="UP000244527">
    <property type="component" value="Chromosome"/>
</dbReference>